<dbReference type="EMBL" id="MF403008">
    <property type="protein sequence ID" value="AUZ94913.1"/>
    <property type="molecule type" value="Genomic_DNA"/>
</dbReference>
<sequence>MNNEELKRINDDKVHHSYTVIANIIRQENYRLYSARADGRWNDAFPSPIHKDLTTAFLQYTGAL</sequence>
<evidence type="ECO:0000313" key="1">
    <source>
        <dbReference type="EMBL" id="AUZ94913.1"/>
    </source>
</evidence>
<evidence type="ECO:0000313" key="2">
    <source>
        <dbReference type="Proteomes" id="UP000223025"/>
    </source>
</evidence>
<organism evidence="1 2">
    <name type="scientific">Agrobacterium phage Atu_ph07</name>
    <dbReference type="NCBI Taxonomy" id="2024264"/>
    <lineage>
        <taxon>Viruses</taxon>
        <taxon>Duplodnaviria</taxon>
        <taxon>Heunggongvirae</taxon>
        <taxon>Uroviricota</taxon>
        <taxon>Caudoviricetes</taxon>
        <taxon>Polybotosvirus</taxon>
        <taxon>Polybotosvirus Atuph07</taxon>
    </lineage>
</organism>
<reference evidence="1 2" key="1">
    <citation type="submission" date="2017-06" db="EMBL/GenBank/DDBJ databases">
        <authorList>
            <person name="Kim H.J."/>
            <person name="Triplett B.A."/>
        </authorList>
    </citation>
    <scope>NUCLEOTIDE SEQUENCE [LARGE SCALE GENOMIC DNA]</scope>
</reference>
<dbReference type="Proteomes" id="UP000223025">
    <property type="component" value="Segment"/>
</dbReference>
<dbReference type="KEGG" id="vg:40088119"/>
<dbReference type="RefSeq" id="YP_009611781.1">
    <property type="nucleotide sequence ID" value="NC_042013.1"/>
</dbReference>
<keyword evidence="2" id="KW-1185">Reference proteome</keyword>
<accession>A0A2L0UZF8</accession>
<name>A0A2L0UZF8_9CAUD</name>
<protein>
    <submittedName>
        <fullName evidence="1">Uncharacterized protein</fullName>
    </submittedName>
</protein>
<dbReference type="GeneID" id="40088119"/>
<proteinExistence type="predicted"/>